<proteinExistence type="predicted"/>
<dbReference type="RefSeq" id="WP_180139638.1">
    <property type="nucleotide sequence ID" value="NZ_CAADHO010000003.1"/>
</dbReference>
<dbReference type="EMBL" id="CAADHO010000003">
    <property type="protein sequence ID" value="VFQ44338.1"/>
    <property type="molecule type" value="Genomic_DNA"/>
</dbReference>
<dbReference type="AlphaFoldDB" id="A0A4V6IL99"/>
<dbReference type="InterPro" id="IPR014729">
    <property type="entry name" value="Rossmann-like_a/b/a_fold"/>
</dbReference>
<protein>
    <recommendedName>
        <fullName evidence="2">asparagine synthase (glutamine-hydrolyzing)</fullName>
        <ecNumber evidence="2">6.3.5.4</ecNumber>
    </recommendedName>
</protein>
<evidence type="ECO:0000256" key="2">
    <source>
        <dbReference type="ARBA" id="ARBA00012737"/>
    </source>
</evidence>
<keyword evidence="4" id="KW-0378">Hydrolase</keyword>
<gene>
    <name evidence="4" type="ORF">MSL71_19840</name>
</gene>
<keyword evidence="5" id="KW-1185">Reference proteome</keyword>
<dbReference type="SUPFAM" id="SSF56235">
    <property type="entry name" value="N-terminal nucleophile aminohydrolases (Ntn hydrolases)"/>
    <property type="match status" value="1"/>
</dbReference>
<dbReference type="EC" id="6.3.5.4" evidence="2"/>
<comment type="catalytic activity">
    <reaction evidence="3">
        <text>L-aspartate + L-glutamine + ATP + H2O = L-asparagine + L-glutamate + AMP + diphosphate + H(+)</text>
        <dbReference type="Rhea" id="RHEA:12228"/>
        <dbReference type="ChEBI" id="CHEBI:15377"/>
        <dbReference type="ChEBI" id="CHEBI:15378"/>
        <dbReference type="ChEBI" id="CHEBI:29985"/>
        <dbReference type="ChEBI" id="CHEBI:29991"/>
        <dbReference type="ChEBI" id="CHEBI:30616"/>
        <dbReference type="ChEBI" id="CHEBI:33019"/>
        <dbReference type="ChEBI" id="CHEBI:58048"/>
        <dbReference type="ChEBI" id="CHEBI:58359"/>
        <dbReference type="ChEBI" id="CHEBI:456215"/>
        <dbReference type="EC" id="6.3.5.4"/>
    </reaction>
</comment>
<dbReference type="Gene3D" id="3.40.50.620">
    <property type="entry name" value="HUPs"/>
    <property type="match status" value="1"/>
</dbReference>
<dbReference type="InterPro" id="IPR029055">
    <property type="entry name" value="Ntn_hydrolases_N"/>
</dbReference>
<accession>A0A4V6IL99</accession>
<evidence type="ECO:0000256" key="1">
    <source>
        <dbReference type="ARBA" id="ARBA00005187"/>
    </source>
</evidence>
<evidence type="ECO:0000256" key="3">
    <source>
        <dbReference type="ARBA" id="ARBA00048741"/>
    </source>
</evidence>
<sequence length="612" mass="67193">MMAENVNPIDPALVNGFVGVVGSPSSDRDVCGRRLATAYGQFKNNPNVQVKRGKLCEISFFMRRPVSEPSGNGRTWTQVAGVFSGSPSPGDSGPEEVTGSLQGQFFGVAVDEERYKVTLFSDHAGIFKVYYAHRDGLFFFSTSSLALAAVLGTPSPDLLGCTEFLSMGYMQGDRTFYKGIHVFPPASAWVFDGKNQAAPRKLRYWQPFSGYGADQPPLTTQDGVEKALMSLDRHAKALAATYDRPVCDLTAGFDSRGVVSTLLKAGLPFTTVCNGFAGSDDVRVSSAIARRLGWHHEVNELGHIVGGLTMADISRALRLTDGEIPVSDYVIPMAVHQHHGDRFNLAFNGSGGELFRGRWWEGEFFLKGGQRLVNKGRLVKRLMVPGHDWALLAPELKPQFFKATERAIQALSTENTARANTAKIDLMYLNSRMGRWHGRYYSSTFQLIPCSTLFLTGELLELMFRLPWYTKYKNYMYRHLLQASHPALAREPMGDNLPATPVSFAHGRAHLGCWLRGAAGKVRTRLAGGQYLQGAQGMDIHGRVLAMIHDAEPLTDVFLSQGLKTGALYDKGAMGEVVRQSCASGFGLASAQLMRMVTLERAFEEACSVTCE</sequence>
<dbReference type="InterPro" id="IPR051786">
    <property type="entry name" value="ASN_synthetase/amidase"/>
</dbReference>
<dbReference type="SUPFAM" id="SSF52402">
    <property type="entry name" value="Adenine nucleotide alpha hydrolases-like"/>
    <property type="match status" value="1"/>
</dbReference>
<comment type="pathway">
    <text evidence="1">Amino-acid biosynthesis; L-asparagine biosynthesis; L-asparagine from L-aspartate (L-Gln route): step 1/1.</text>
</comment>
<name>A0A4V6IL99_9BACT</name>
<evidence type="ECO:0000313" key="4">
    <source>
        <dbReference type="EMBL" id="VFQ44338.1"/>
    </source>
</evidence>
<evidence type="ECO:0000313" key="5">
    <source>
        <dbReference type="Proteomes" id="UP000507962"/>
    </source>
</evidence>
<dbReference type="PANTHER" id="PTHR43284:SF1">
    <property type="entry name" value="ASPARAGINE SYNTHETASE"/>
    <property type="match status" value="1"/>
</dbReference>
<reference evidence="4 5" key="1">
    <citation type="submission" date="2019-03" db="EMBL/GenBank/DDBJ databases">
        <authorList>
            <person name="Nijsse B."/>
        </authorList>
    </citation>
    <scope>NUCLEOTIDE SEQUENCE [LARGE SCALE GENOMIC DNA]</scope>
    <source>
        <strain evidence="4">Desulfoluna butyratoxydans MSL71</strain>
    </source>
</reference>
<dbReference type="PANTHER" id="PTHR43284">
    <property type="entry name" value="ASPARAGINE SYNTHETASE (GLUTAMINE-HYDROLYZING)"/>
    <property type="match status" value="1"/>
</dbReference>
<dbReference type="Gene3D" id="3.60.20.10">
    <property type="entry name" value="Glutamine Phosphoribosylpyrophosphate, subunit 1, domain 1"/>
    <property type="match status" value="1"/>
</dbReference>
<organism evidence="4 5">
    <name type="scientific">Desulfoluna butyratoxydans</name>
    <dbReference type="NCBI Taxonomy" id="231438"/>
    <lineage>
        <taxon>Bacteria</taxon>
        <taxon>Pseudomonadati</taxon>
        <taxon>Thermodesulfobacteriota</taxon>
        <taxon>Desulfobacteria</taxon>
        <taxon>Desulfobacterales</taxon>
        <taxon>Desulfolunaceae</taxon>
        <taxon>Desulfoluna</taxon>
    </lineage>
</organism>
<dbReference type="Proteomes" id="UP000507962">
    <property type="component" value="Unassembled WGS sequence"/>
</dbReference>
<dbReference type="GO" id="GO:0004066">
    <property type="term" value="F:asparagine synthase (glutamine-hydrolyzing) activity"/>
    <property type="evidence" value="ECO:0007669"/>
    <property type="project" value="UniProtKB-EC"/>
</dbReference>
<dbReference type="GO" id="GO:0016787">
    <property type="term" value="F:hydrolase activity"/>
    <property type="evidence" value="ECO:0007669"/>
    <property type="project" value="UniProtKB-KW"/>
</dbReference>